<dbReference type="PROSITE" id="PS50931">
    <property type="entry name" value="HTH_LYSR"/>
    <property type="match status" value="1"/>
</dbReference>
<evidence type="ECO:0000259" key="6">
    <source>
        <dbReference type="PROSITE" id="PS50931"/>
    </source>
</evidence>
<dbReference type="PANTHER" id="PTHR30346">
    <property type="entry name" value="TRANSCRIPTIONAL DUAL REGULATOR HCAR-RELATED"/>
    <property type="match status" value="1"/>
</dbReference>
<dbReference type="SUPFAM" id="SSF46785">
    <property type="entry name" value="Winged helix' DNA-binding domain"/>
    <property type="match status" value="1"/>
</dbReference>
<evidence type="ECO:0000256" key="3">
    <source>
        <dbReference type="ARBA" id="ARBA00023125"/>
    </source>
</evidence>
<protein>
    <submittedName>
        <fullName evidence="7">LysR family transcriptional regulator</fullName>
    </submittedName>
</protein>
<evidence type="ECO:0000256" key="5">
    <source>
        <dbReference type="ARBA" id="ARBA00023163"/>
    </source>
</evidence>
<dbReference type="InterPro" id="IPR000847">
    <property type="entry name" value="LysR_HTH_N"/>
</dbReference>
<dbReference type="EMBL" id="NJGD01000001">
    <property type="protein sequence ID" value="PJR17430.1"/>
    <property type="molecule type" value="Genomic_DNA"/>
</dbReference>
<dbReference type="Proteomes" id="UP000231987">
    <property type="component" value="Unassembled WGS sequence"/>
</dbReference>
<dbReference type="CDD" id="cd08411">
    <property type="entry name" value="PBP2_OxyR"/>
    <property type="match status" value="1"/>
</dbReference>
<dbReference type="PRINTS" id="PR00039">
    <property type="entry name" value="HTHLYSR"/>
</dbReference>
<dbReference type="PANTHER" id="PTHR30346:SF26">
    <property type="entry name" value="HYDROGEN PEROXIDE-INDUCIBLE GENES ACTIVATOR"/>
    <property type="match status" value="1"/>
</dbReference>
<dbReference type="Gene3D" id="1.10.10.10">
    <property type="entry name" value="Winged helix-like DNA-binding domain superfamily/Winged helix DNA-binding domain"/>
    <property type="match status" value="1"/>
</dbReference>
<name>A0A2J0ZA74_RHIML</name>
<keyword evidence="2" id="KW-0805">Transcription regulation</keyword>
<keyword evidence="5" id="KW-0804">Transcription</keyword>
<dbReference type="InterPro" id="IPR036388">
    <property type="entry name" value="WH-like_DNA-bd_sf"/>
</dbReference>
<feature type="domain" description="HTH lysR-type" evidence="6">
    <location>
        <begin position="1"/>
        <end position="53"/>
    </location>
</feature>
<evidence type="ECO:0000256" key="4">
    <source>
        <dbReference type="ARBA" id="ARBA00023159"/>
    </source>
</evidence>
<evidence type="ECO:0000313" key="8">
    <source>
        <dbReference type="Proteomes" id="UP000231987"/>
    </source>
</evidence>
<evidence type="ECO:0000313" key="7">
    <source>
        <dbReference type="EMBL" id="PJR17430.1"/>
    </source>
</evidence>
<dbReference type="InterPro" id="IPR036390">
    <property type="entry name" value="WH_DNA-bd_sf"/>
</dbReference>
<evidence type="ECO:0000256" key="1">
    <source>
        <dbReference type="ARBA" id="ARBA00009437"/>
    </source>
</evidence>
<keyword evidence="3" id="KW-0238">DNA-binding</keyword>
<sequence>MRYFDALAATRHFGKAAELTHVSQPALSAQIMEMEEHLGVKLVERSRAGVFLTVKGEEVLAQVRSILADVGRLEESARTNTGTLEGRVRLGVIPTLAPYLVPRLIPYLRERYPAIEIELKESLTDRLIADLGDGRLDAVVAALPVDADGIVTRPLFSDRFYMAVAENDRHVLMSPMTEEQVDISQLLLLEEGHCLRDQALAVCNTAGKRQLLSFGATSMATLLQMVANGMGMTLIPEIAIPSEAARNAIRILPFAAPEPSREIGLIWRRSNPRPRDMDALADAISACAREISRDAASAGRGAAKAAPRPAA</sequence>
<dbReference type="GO" id="GO:0032993">
    <property type="term" value="C:protein-DNA complex"/>
    <property type="evidence" value="ECO:0007669"/>
    <property type="project" value="TreeGrafter"/>
</dbReference>
<dbReference type="AlphaFoldDB" id="A0A2J0ZA74"/>
<dbReference type="Pfam" id="PF03466">
    <property type="entry name" value="LysR_substrate"/>
    <property type="match status" value="1"/>
</dbReference>
<dbReference type="Gene3D" id="3.40.190.10">
    <property type="entry name" value="Periplasmic binding protein-like II"/>
    <property type="match status" value="2"/>
</dbReference>
<keyword evidence="4" id="KW-0010">Activator</keyword>
<gene>
    <name evidence="7" type="ORF">CEJ86_00770</name>
</gene>
<dbReference type="Pfam" id="PF00126">
    <property type="entry name" value="HTH_1"/>
    <property type="match status" value="1"/>
</dbReference>
<accession>A0A2J0ZA74</accession>
<dbReference type="GO" id="GO:0003677">
    <property type="term" value="F:DNA binding"/>
    <property type="evidence" value="ECO:0007669"/>
    <property type="project" value="UniProtKB-KW"/>
</dbReference>
<dbReference type="FunFam" id="1.10.10.10:FF:000001">
    <property type="entry name" value="LysR family transcriptional regulator"/>
    <property type="match status" value="1"/>
</dbReference>
<organism evidence="7 8">
    <name type="scientific">Rhizobium meliloti</name>
    <name type="common">Ensifer meliloti</name>
    <name type="synonym">Sinorhizobium meliloti</name>
    <dbReference type="NCBI Taxonomy" id="382"/>
    <lineage>
        <taxon>Bacteria</taxon>
        <taxon>Pseudomonadati</taxon>
        <taxon>Pseudomonadota</taxon>
        <taxon>Alphaproteobacteria</taxon>
        <taxon>Hyphomicrobiales</taxon>
        <taxon>Rhizobiaceae</taxon>
        <taxon>Sinorhizobium/Ensifer group</taxon>
        <taxon>Sinorhizobium</taxon>
    </lineage>
</organism>
<dbReference type="InterPro" id="IPR005119">
    <property type="entry name" value="LysR_subst-bd"/>
</dbReference>
<dbReference type="SUPFAM" id="SSF53850">
    <property type="entry name" value="Periplasmic binding protein-like II"/>
    <property type="match status" value="1"/>
</dbReference>
<proteinExistence type="inferred from homology"/>
<dbReference type="GO" id="GO:0003700">
    <property type="term" value="F:DNA-binding transcription factor activity"/>
    <property type="evidence" value="ECO:0007669"/>
    <property type="project" value="InterPro"/>
</dbReference>
<comment type="similarity">
    <text evidence="1">Belongs to the LysR transcriptional regulatory family.</text>
</comment>
<evidence type="ECO:0000256" key="2">
    <source>
        <dbReference type="ARBA" id="ARBA00023015"/>
    </source>
</evidence>
<comment type="caution">
    <text evidence="7">The sequence shown here is derived from an EMBL/GenBank/DDBJ whole genome shotgun (WGS) entry which is preliminary data.</text>
</comment>
<reference evidence="7 8" key="1">
    <citation type="submission" date="2017-06" db="EMBL/GenBank/DDBJ databases">
        <title>Ensifer strains isolated from leguminous trees and herbs display diverse denitrification phenotypes with some acting as strong N2O sinks.</title>
        <authorList>
            <person name="Woliy K."/>
            <person name="Mania D."/>
            <person name="Bakken L.R."/>
            <person name="Frostegard A."/>
        </authorList>
    </citation>
    <scope>NUCLEOTIDE SEQUENCE [LARGE SCALE GENOMIC DNA]</scope>
    <source>
        <strain evidence="7 8">AC50a</strain>
    </source>
</reference>